<evidence type="ECO:0000313" key="1">
    <source>
        <dbReference type="EMBL" id="MPR01917.1"/>
    </source>
</evidence>
<dbReference type="EMBL" id="VUAZ01000038">
    <property type="protein sequence ID" value="MPR01917.1"/>
    <property type="molecule type" value="Genomic_DNA"/>
</dbReference>
<dbReference type="InterPro" id="IPR025560">
    <property type="entry name" value="Imm22"/>
</dbReference>
<protein>
    <recommendedName>
        <fullName evidence="3">Immunity protein 22 of polymorphic toxin system</fullName>
    </recommendedName>
</protein>
<comment type="caution">
    <text evidence="1">The sequence shown here is derived from an EMBL/GenBank/DDBJ whole genome shotgun (WGS) entry which is preliminary data.</text>
</comment>
<gene>
    <name evidence="1" type="ORF">F0169_07400</name>
</gene>
<reference evidence="1 2" key="2">
    <citation type="journal article" date="2023" name="Plant Pathol.">
        <title>Dismantling and reorganizing Pseudomonas marginalis sensu#lato.</title>
        <authorList>
            <person name="Sawada H."/>
            <person name="Fujikawa T."/>
            <person name="Satou M."/>
        </authorList>
    </citation>
    <scope>NUCLEOTIDE SEQUENCE [LARGE SCALE GENOMIC DNA]</scope>
    <source>
        <strain evidence="1 2">MAFF 212408</strain>
    </source>
</reference>
<dbReference type="Pfam" id="PF14112">
    <property type="entry name" value="DUF4284"/>
    <property type="match status" value="1"/>
</dbReference>
<dbReference type="Proteomes" id="UP000326112">
    <property type="component" value="Unassembled WGS sequence"/>
</dbReference>
<accession>A0A5N7KI77</accession>
<evidence type="ECO:0000313" key="2">
    <source>
        <dbReference type="Proteomes" id="UP000326112"/>
    </source>
</evidence>
<proteinExistence type="predicted"/>
<name>A0A5N7KI77_9PSED</name>
<dbReference type="RefSeq" id="WP_152746133.1">
    <property type="nucleotide sequence ID" value="NZ_VUAZ01000038.1"/>
</dbReference>
<evidence type="ECO:0008006" key="3">
    <source>
        <dbReference type="Google" id="ProtNLM"/>
    </source>
</evidence>
<keyword evidence="2" id="KW-1185">Reference proteome</keyword>
<reference evidence="1 2" key="1">
    <citation type="journal article" date="2020" name="Int. J. Syst. Evol. Microbiol.">
        <title>Pseudomonas kitaguniensis sp. nov., a pathogen causing bacterial rot of Welsh onion in Japan.</title>
        <authorList>
            <person name="Sawada H."/>
            <person name="Fujikawa T."/>
            <person name="Nishiwaki Y."/>
            <person name="Horita H."/>
        </authorList>
    </citation>
    <scope>NUCLEOTIDE SEQUENCE [LARGE SCALE GENOMIC DNA]</scope>
    <source>
        <strain evidence="1 2">MAFF 212408</strain>
    </source>
</reference>
<sequence length="129" mass="14234">MSSKEIVSIWTASTGWASSTLQDVVSPEYSEDGDFLGSEFSNAFSLGFIDDDTIEADKIDPTHSLIKAIEGCSYDSDIVSDMKNKNTPPTESPIDTIVAIYDYSFSGTPKNTTIRNVLFTYRGSFEYRA</sequence>
<organism evidence="1 2">
    <name type="scientific">Pseudomonas kitaguniensis</name>
    <dbReference type="NCBI Taxonomy" id="2607908"/>
    <lineage>
        <taxon>Bacteria</taxon>
        <taxon>Pseudomonadati</taxon>
        <taxon>Pseudomonadota</taxon>
        <taxon>Gammaproteobacteria</taxon>
        <taxon>Pseudomonadales</taxon>
        <taxon>Pseudomonadaceae</taxon>
        <taxon>Pseudomonas</taxon>
    </lineage>
</organism>